<gene>
    <name evidence="2" type="ORF">ACFO5R_22640</name>
</gene>
<comment type="caution">
    <text evidence="2">The sequence shown here is derived from an EMBL/GenBank/DDBJ whole genome shotgun (WGS) entry which is preliminary data.</text>
</comment>
<dbReference type="Proteomes" id="UP001595898">
    <property type="component" value="Unassembled WGS sequence"/>
</dbReference>
<keyword evidence="3" id="KW-1185">Reference proteome</keyword>
<dbReference type="EMBL" id="JBHSFA010000012">
    <property type="protein sequence ID" value="MFC4544736.1"/>
    <property type="molecule type" value="Genomic_DNA"/>
</dbReference>
<reference evidence="2 3" key="1">
    <citation type="journal article" date="2019" name="Int. J. Syst. Evol. Microbiol.">
        <title>The Global Catalogue of Microorganisms (GCM) 10K type strain sequencing project: providing services to taxonomists for standard genome sequencing and annotation.</title>
        <authorList>
            <consortium name="The Broad Institute Genomics Platform"/>
            <consortium name="The Broad Institute Genome Sequencing Center for Infectious Disease"/>
            <person name="Wu L."/>
            <person name="Ma J."/>
        </authorList>
    </citation>
    <scope>NUCLEOTIDE SEQUENCE [LARGE SCALE GENOMIC DNA]</scope>
    <source>
        <strain evidence="2 3">WLHS5</strain>
    </source>
</reference>
<sequence>MTSNDSHGSRIGRRSYLAGSLVGLGTLSIAGSGTVDGSGDQSGNQCPAPQPDEETDDRQDEAIDDQRDEDSDDHADEPSDDQYETVVDVVEAGADPTGTESITSVLREHVGDDTLLEFPAGEYYMDEQLRLTGFENVGFVGENATLVPATYHEFDGPQYRLFRLGTSDNPGRDLRFENFDVDQTADDTGIRVVSAEVKDGLTVRNVTVRGIHDSGTWGPGLFNVTDPDGEGVVSRFHATSGAVHVDETPNAGNMWRGATGINVNQHHRGTLAFKNCSLGGFPDNGLYVSSETGRVDVEGGWYQNSGTASIRLSGRHGTITDAVAVVDADPHGSDGQHPVRLDGGDRFEIDGVTVDVPRPNGDAIRIMNDVDATAITNTEITVGNAPNNGIKIGPEAGQTRIENVDIEVDGSANAVRILGQDAGAVELDDVRITGDAPGTRLRHAIYCERNECRFTGLSVDQPGPDKRRGIELRGETYLLRESDFQTTHVPIVVNGADGVRIENCYAGTAEGDHSLRIISDSGSVSLSNNDFPVGVRDDR</sequence>
<feature type="region of interest" description="Disordered" evidence="1">
    <location>
        <begin position="27"/>
        <end position="83"/>
    </location>
</feature>
<name>A0ABD5PWF2_9EURY</name>
<dbReference type="SUPFAM" id="SSF51126">
    <property type="entry name" value="Pectin lyase-like"/>
    <property type="match status" value="2"/>
</dbReference>
<evidence type="ECO:0000256" key="1">
    <source>
        <dbReference type="SAM" id="MobiDB-lite"/>
    </source>
</evidence>
<dbReference type="RefSeq" id="WP_382182775.1">
    <property type="nucleotide sequence ID" value="NZ_JALIQP010000006.1"/>
</dbReference>
<feature type="compositionally biased region" description="Acidic residues" evidence="1">
    <location>
        <begin position="66"/>
        <end position="83"/>
    </location>
</feature>
<dbReference type="InterPro" id="IPR011050">
    <property type="entry name" value="Pectin_lyase_fold/virulence"/>
</dbReference>
<evidence type="ECO:0008006" key="4">
    <source>
        <dbReference type="Google" id="ProtNLM"/>
    </source>
</evidence>
<protein>
    <recommendedName>
        <fullName evidence="4">Right handed beta helix region</fullName>
    </recommendedName>
</protein>
<dbReference type="AlphaFoldDB" id="A0ABD5PWF2"/>
<organism evidence="2 3">
    <name type="scientific">Halosolutus amylolyticus</name>
    <dbReference type="NCBI Taxonomy" id="2932267"/>
    <lineage>
        <taxon>Archaea</taxon>
        <taxon>Methanobacteriati</taxon>
        <taxon>Methanobacteriota</taxon>
        <taxon>Stenosarchaea group</taxon>
        <taxon>Halobacteria</taxon>
        <taxon>Halobacteriales</taxon>
        <taxon>Natrialbaceae</taxon>
        <taxon>Halosolutus</taxon>
    </lineage>
</organism>
<proteinExistence type="predicted"/>
<dbReference type="Gene3D" id="2.160.20.10">
    <property type="entry name" value="Single-stranded right-handed beta-helix, Pectin lyase-like"/>
    <property type="match status" value="1"/>
</dbReference>
<accession>A0ABD5PWF2</accession>
<evidence type="ECO:0000313" key="2">
    <source>
        <dbReference type="EMBL" id="MFC4544736.1"/>
    </source>
</evidence>
<dbReference type="InterPro" id="IPR012334">
    <property type="entry name" value="Pectin_lyas_fold"/>
</dbReference>
<evidence type="ECO:0000313" key="3">
    <source>
        <dbReference type="Proteomes" id="UP001595898"/>
    </source>
</evidence>